<reference evidence="2 3" key="1">
    <citation type="submission" date="2021-06" db="EMBL/GenBank/DDBJ databases">
        <authorList>
            <person name="Kallberg Y."/>
            <person name="Tangrot J."/>
            <person name="Rosling A."/>
        </authorList>
    </citation>
    <scope>NUCLEOTIDE SEQUENCE [LARGE SCALE GENOMIC DNA]</scope>
    <source>
        <strain evidence="2 3">120-4 pot B 10/14</strain>
    </source>
</reference>
<gene>
    <name evidence="2" type="ORF">GMARGA_LOCUS29620</name>
</gene>
<feature type="region of interest" description="Disordered" evidence="1">
    <location>
        <begin position="1"/>
        <end position="76"/>
    </location>
</feature>
<sequence>LTDPNTISNSDTNPKDNNTSSDESLSGDNISTDLNSITDHPNEASDTDHSNKSSAKTKLRKNSSWVWHKKAPNGQRECGQLVKTQGSTSNFQTHLNSHRITKPTKAVEIIAQPTINEMFHRAARQNTHQKESINHALVKWIVTNLQPLYVLKMEYLKTHLATEIKTQPQNTDSLVEKVKESLHIALNHYWDTPLDCSLIAMLLDLHCKSMRKLDSWEHDKAVDLLRQKYNLLSTENENINNLVNVDQNKNQTNLFSIMFGPDTISASDKNEVDKYLK</sequence>
<dbReference type="Proteomes" id="UP000789901">
    <property type="component" value="Unassembled WGS sequence"/>
</dbReference>
<accession>A0ABN7WDR4</accession>
<feature type="compositionally biased region" description="Basic and acidic residues" evidence="1">
    <location>
        <begin position="40"/>
        <end position="51"/>
    </location>
</feature>
<feature type="non-terminal residue" evidence="2">
    <location>
        <position position="1"/>
    </location>
</feature>
<keyword evidence="3" id="KW-1185">Reference proteome</keyword>
<organism evidence="2 3">
    <name type="scientific">Gigaspora margarita</name>
    <dbReference type="NCBI Taxonomy" id="4874"/>
    <lineage>
        <taxon>Eukaryota</taxon>
        <taxon>Fungi</taxon>
        <taxon>Fungi incertae sedis</taxon>
        <taxon>Mucoromycota</taxon>
        <taxon>Glomeromycotina</taxon>
        <taxon>Glomeromycetes</taxon>
        <taxon>Diversisporales</taxon>
        <taxon>Gigasporaceae</taxon>
        <taxon>Gigaspora</taxon>
    </lineage>
</organism>
<feature type="compositionally biased region" description="Polar residues" evidence="1">
    <location>
        <begin position="1"/>
        <end position="39"/>
    </location>
</feature>
<proteinExistence type="predicted"/>
<evidence type="ECO:0000256" key="1">
    <source>
        <dbReference type="SAM" id="MobiDB-lite"/>
    </source>
</evidence>
<feature type="non-terminal residue" evidence="2">
    <location>
        <position position="277"/>
    </location>
</feature>
<comment type="caution">
    <text evidence="2">The sequence shown here is derived from an EMBL/GenBank/DDBJ whole genome shotgun (WGS) entry which is preliminary data.</text>
</comment>
<name>A0ABN7WDR4_GIGMA</name>
<evidence type="ECO:0000313" key="2">
    <source>
        <dbReference type="EMBL" id="CAG8828165.1"/>
    </source>
</evidence>
<dbReference type="EMBL" id="CAJVQB010040221">
    <property type="protein sequence ID" value="CAG8828165.1"/>
    <property type="molecule type" value="Genomic_DNA"/>
</dbReference>
<feature type="compositionally biased region" description="Basic residues" evidence="1">
    <location>
        <begin position="55"/>
        <end position="71"/>
    </location>
</feature>
<protein>
    <submittedName>
        <fullName evidence="2">1150_t:CDS:1</fullName>
    </submittedName>
</protein>
<evidence type="ECO:0000313" key="3">
    <source>
        <dbReference type="Proteomes" id="UP000789901"/>
    </source>
</evidence>